<feature type="transmembrane region" description="Helical" evidence="1">
    <location>
        <begin position="53"/>
        <end position="71"/>
    </location>
</feature>
<dbReference type="PATRIC" id="fig|1398.25.peg.3770"/>
<keyword evidence="1" id="KW-1133">Transmembrane helix</keyword>
<comment type="caution">
    <text evidence="2">The sequence shown here is derived from an EMBL/GenBank/DDBJ whole genome shotgun (WGS) entry which is preliminary data.</text>
</comment>
<reference evidence="2 3" key="1">
    <citation type="submission" date="2016-01" db="EMBL/GenBank/DDBJ databases">
        <title>Genome Sequences of Twelve Sporeforming Bacillus Species Isolated from Foods.</title>
        <authorList>
            <person name="Berendsen E.M."/>
            <person name="Wells-Bennik M.H."/>
            <person name="Krawcyk A.O."/>
            <person name="De Jong A."/>
            <person name="Holsappel S."/>
            <person name="Eijlander R.T."/>
            <person name="Kuipers O.P."/>
        </authorList>
    </citation>
    <scope>NUCLEOTIDE SEQUENCE [LARGE SCALE GENOMIC DNA]</scope>
    <source>
        <strain evidence="2 3">B4099</strain>
    </source>
</reference>
<sequence>MDAGEFLAFNQEGEWKKGSSATRTKKEVPRLNRGLQVSFGEERMENEQEKPNFLAILLILSAAGFIANMILSPVPRWLKAYNLLVVLAWGMLIFRTGKEKGRYW</sequence>
<dbReference type="AlphaFoldDB" id="A0A150KCY2"/>
<evidence type="ECO:0000313" key="2">
    <source>
        <dbReference type="EMBL" id="KYC66714.1"/>
    </source>
</evidence>
<dbReference type="EMBL" id="LQYI01000077">
    <property type="protein sequence ID" value="KYC66714.1"/>
    <property type="molecule type" value="Genomic_DNA"/>
</dbReference>
<accession>A0A150KCY2</accession>
<keyword evidence="1" id="KW-0472">Membrane</keyword>
<name>A0A150KCY2_HEYCO</name>
<keyword evidence="1" id="KW-0812">Transmembrane</keyword>
<evidence type="ECO:0000256" key="1">
    <source>
        <dbReference type="SAM" id="Phobius"/>
    </source>
</evidence>
<dbReference type="Proteomes" id="UP000075304">
    <property type="component" value="Unassembled WGS sequence"/>
</dbReference>
<organism evidence="2 3">
    <name type="scientific">Heyndrickxia coagulans</name>
    <name type="common">Weizmannia coagulans</name>
    <dbReference type="NCBI Taxonomy" id="1398"/>
    <lineage>
        <taxon>Bacteria</taxon>
        <taxon>Bacillati</taxon>
        <taxon>Bacillota</taxon>
        <taxon>Bacilli</taxon>
        <taxon>Bacillales</taxon>
        <taxon>Bacillaceae</taxon>
        <taxon>Heyndrickxia</taxon>
    </lineage>
</organism>
<gene>
    <name evidence="2" type="ORF">B4099_2455</name>
</gene>
<feature type="transmembrane region" description="Helical" evidence="1">
    <location>
        <begin position="77"/>
        <end position="94"/>
    </location>
</feature>
<dbReference type="RefSeq" id="WP_235920077.1">
    <property type="nucleotide sequence ID" value="NZ_JAABON010000078.1"/>
</dbReference>
<protein>
    <submittedName>
        <fullName evidence="2">Uncharacterized protein</fullName>
    </submittedName>
</protein>
<evidence type="ECO:0000313" key="3">
    <source>
        <dbReference type="Proteomes" id="UP000075304"/>
    </source>
</evidence>
<proteinExistence type="predicted"/>